<evidence type="ECO:0000313" key="4">
    <source>
        <dbReference type="Proteomes" id="UP000277294"/>
    </source>
</evidence>
<evidence type="ECO:0000313" key="3">
    <source>
        <dbReference type="EMBL" id="VCU68093.1"/>
    </source>
</evidence>
<evidence type="ECO:0000259" key="1">
    <source>
        <dbReference type="Pfam" id="PF04773"/>
    </source>
</evidence>
<protein>
    <submittedName>
        <fullName evidence="3">Fec operon regulator FecR</fullName>
    </submittedName>
</protein>
<evidence type="ECO:0000259" key="2">
    <source>
        <dbReference type="Pfam" id="PF16220"/>
    </source>
</evidence>
<dbReference type="InterPro" id="IPR032623">
    <property type="entry name" value="FecR_N"/>
</dbReference>
<dbReference type="Pfam" id="PF04773">
    <property type="entry name" value="FecR"/>
    <property type="match status" value="1"/>
</dbReference>
<dbReference type="OrthoDB" id="1100567at2"/>
<name>A0A3P4AVQ0_9BURK</name>
<feature type="domain" description="FecR N-terminal" evidence="2">
    <location>
        <begin position="17"/>
        <end position="58"/>
    </location>
</feature>
<reference evidence="3 4" key="1">
    <citation type="submission" date="2018-10" db="EMBL/GenBank/DDBJ databases">
        <authorList>
            <person name="Criscuolo A."/>
        </authorList>
    </citation>
    <scope>NUCLEOTIDE SEQUENCE [LARGE SCALE GENOMIC DNA]</scope>
    <source>
        <strain evidence="3">DnA1</strain>
    </source>
</reference>
<gene>
    <name evidence="3" type="ORF">PIGHUM_00140</name>
</gene>
<dbReference type="Pfam" id="PF16220">
    <property type="entry name" value="DUF4880"/>
    <property type="match status" value="1"/>
</dbReference>
<dbReference type="EMBL" id="UWPJ01000005">
    <property type="protein sequence ID" value="VCU68093.1"/>
    <property type="molecule type" value="Genomic_DNA"/>
</dbReference>
<dbReference type="GO" id="GO:0016989">
    <property type="term" value="F:sigma factor antagonist activity"/>
    <property type="evidence" value="ECO:0007669"/>
    <property type="project" value="TreeGrafter"/>
</dbReference>
<keyword evidence="4" id="KW-1185">Reference proteome</keyword>
<dbReference type="Gene3D" id="2.60.120.1440">
    <property type="match status" value="1"/>
</dbReference>
<dbReference type="InterPro" id="IPR012373">
    <property type="entry name" value="Ferrdict_sens_TM"/>
</dbReference>
<dbReference type="RefSeq" id="WP_124077330.1">
    <property type="nucleotide sequence ID" value="NZ_UWPJ01000005.1"/>
</dbReference>
<dbReference type="AlphaFoldDB" id="A0A3P4AVQ0"/>
<accession>A0A3P4AVQ0</accession>
<organism evidence="3 4">
    <name type="scientific">Pigmentiphaga humi</name>
    <dbReference type="NCBI Taxonomy" id="2478468"/>
    <lineage>
        <taxon>Bacteria</taxon>
        <taxon>Pseudomonadati</taxon>
        <taxon>Pseudomonadota</taxon>
        <taxon>Betaproteobacteria</taxon>
        <taxon>Burkholderiales</taxon>
        <taxon>Alcaligenaceae</taxon>
        <taxon>Pigmentiphaga</taxon>
    </lineage>
</organism>
<dbReference type="PANTHER" id="PTHR30273:SF2">
    <property type="entry name" value="PROTEIN FECR"/>
    <property type="match status" value="1"/>
</dbReference>
<dbReference type="PIRSF" id="PIRSF018266">
    <property type="entry name" value="FecR"/>
    <property type="match status" value="1"/>
</dbReference>
<feature type="domain" description="FecR protein" evidence="1">
    <location>
        <begin position="119"/>
        <end position="213"/>
    </location>
</feature>
<dbReference type="PANTHER" id="PTHR30273">
    <property type="entry name" value="PERIPLASMIC SIGNAL SENSOR AND SIGMA FACTOR ACTIVATOR FECR-RELATED"/>
    <property type="match status" value="1"/>
</dbReference>
<dbReference type="InterPro" id="IPR006860">
    <property type="entry name" value="FecR"/>
</dbReference>
<sequence length="325" mass="35238">MNDSTAPDGQPELAAIRQAARWLARLQADRSPAALEACLDWRRARPEHELAWQRMNALSSQFSARGTPMDPAVASDTLHRATARDGRRRNLKRLLGITGASALAWSLGGERAVRVQLADYRTATGERSHHVLPDGTRLALNTGSAVDIRFDDAQRSVVLRAGEIHVQTAADRLGRPFRVQTRAGTLAPVGTRFLVRELDDGGAVRLGVLEGAVDIRPDHGSVRIAAGRQADFSARAIDASVALGRSAAAWLNGMLVADRMPLRAFLHELGRYRPGILACDDAVAQLPVVGAFSIDDTDASLALLAQTLPLRLARHTRYWVRVLPA</sequence>
<dbReference type="Proteomes" id="UP000277294">
    <property type="component" value="Unassembled WGS sequence"/>
</dbReference>
<proteinExistence type="predicted"/>